<feature type="transmembrane region" description="Helical" evidence="6">
    <location>
        <begin position="165"/>
        <end position="182"/>
    </location>
</feature>
<evidence type="ECO:0000256" key="5">
    <source>
        <dbReference type="ARBA" id="ARBA00023136"/>
    </source>
</evidence>
<dbReference type="Gene3D" id="1.20.1250.20">
    <property type="entry name" value="MFS general substrate transporter like domains"/>
    <property type="match status" value="2"/>
</dbReference>
<dbReference type="PROSITE" id="PS50850">
    <property type="entry name" value="MFS"/>
    <property type="match status" value="1"/>
</dbReference>
<feature type="transmembrane region" description="Helical" evidence="6">
    <location>
        <begin position="95"/>
        <end position="114"/>
    </location>
</feature>
<organism evidence="9 11">
    <name type="scientific">Eggerthella sinensis</name>
    <dbReference type="NCBI Taxonomy" id="242230"/>
    <lineage>
        <taxon>Bacteria</taxon>
        <taxon>Bacillati</taxon>
        <taxon>Actinomycetota</taxon>
        <taxon>Coriobacteriia</taxon>
        <taxon>Eggerthellales</taxon>
        <taxon>Eggerthellaceae</taxon>
        <taxon>Eggerthella</taxon>
    </lineage>
</organism>
<feature type="transmembrane region" description="Helical" evidence="6">
    <location>
        <begin position="223"/>
        <end position="242"/>
    </location>
</feature>
<keyword evidence="4 6" id="KW-1133">Transmembrane helix</keyword>
<feature type="transmembrane region" description="Helical" evidence="6">
    <location>
        <begin position="188"/>
        <end position="211"/>
    </location>
</feature>
<dbReference type="EMBL" id="PPTT01000015">
    <property type="protein sequence ID" value="RDB68521.1"/>
    <property type="molecule type" value="Genomic_DNA"/>
</dbReference>
<accession>A0A3N0IX54</accession>
<evidence type="ECO:0000256" key="1">
    <source>
        <dbReference type="ARBA" id="ARBA00004651"/>
    </source>
</evidence>
<keyword evidence="5 6" id="KW-0472">Membrane</keyword>
<evidence type="ECO:0000259" key="7">
    <source>
        <dbReference type="PROSITE" id="PS50850"/>
    </source>
</evidence>
<feature type="transmembrane region" description="Helical" evidence="6">
    <location>
        <begin position="409"/>
        <end position="430"/>
    </location>
</feature>
<reference evidence="11" key="2">
    <citation type="submission" date="2018-05" db="EMBL/GenBank/DDBJ databases">
        <title>Genome Sequencing of selected type strains of the family Eggerthellaceae.</title>
        <authorList>
            <person name="Danylec N."/>
            <person name="Stoll D.A."/>
            <person name="Doetsch A."/>
            <person name="Huch M."/>
        </authorList>
    </citation>
    <scope>NUCLEOTIDE SEQUENCE [LARGE SCALE GENOMIC DNA]</scope>
    <source>
        <strain evidence="11">DSM 16107</strain>
    </source>
</reference>
<protein>
    <recommendedName>
        <fullName evidence="7">Major facilitator superfamily (MFS) profile domain-containing protein</fullName>
    </recommendedName>
</protein>
<feature type="transmembrane region" description="Helical" evidence="6">
    <location>
        <begin position="254"/>
        <end position="274"/>
    </location>
</feature>
<evidence type="ECO:0000256" key="3">
    <source>
        <dbReference type="ARBA" id="ARBA00022692"/>
    </source>
</evidence>
<dbReference type="InterPro" id="IPR036259">
    <property type="entry name" value="MFS_trans_sf"/>
</dbReference>
<dbReference type="GO" id="GO:0005886">
    <property type="term" value="C:plasma membrane"/>
    <property type="evidence" value="ECO:0007669"/>
    <property type="project" value="UniProtKB-SubCell"/>
</dbReference>
<evidence type="ECO:0000256" key="2">
    <source>
        <dbReference type="ARBA" id="ARBA00022448"/>
    </source>
</evidence>
<feature type="transmembrane region" description="Helical" evidence="6">
    <location>
        <begin position="138"/>
        <end position="158"/>
    </location>
</feature>
<feature type="transmembrane region" description="Helical" evidence="6">
    <location>
        <begin position="351"/>
        <end position="371"/>
    </location>
</feature>
<feature type="transmembrane region" description="Helical" evidence="6">
    <location>
        <begin position="442"/>
        <end position="461"/>
    </location>
</feature>
<dbReference type="Pfam" id="PF07690">
    <property type="entry name" value="MFS_1"/>
    <property type="match status" value="1"/>
</dbReference>
<dbReference type="Proteomes" id="UP000270112">
    <property type="component" value="Unassembled WGS sequence"/>
</dbReference>
<dbReference type="Proteomes" id="UP000253817">
    <property type="component" value="Unassembled WGS sequence"/>
</dbReference>
<dbReference type="AlphaFoldDB" id="A0A3N0IX54"/>
<reference evidence="9" key="3">
    <citation type="journal article" date="2019" name="Microbiol. Resour. Announc.">
        <title>Draft Genome Sequences of Type Strains of Gordonibacter faecihominis, Paraeggerthella hongkongensis, Parvibacter caecicola,Slackia equolifaciens, Slackia faecicanis, and Slackia isoflavoniconvertens.</title>
        <authorList>
            <person name="Danylec N."/>
            <person name="Stoll D.A."/>
            <person name="Dotsch A."/>
            <person name="Huch M."/>
        </authorList>
    </citation>
    <scope>NUCLEOTIDE SEQUENCE</scope>
    <source>
        <strain evidence="9">DSM 16107</strain>
    </source>
</reference>
<reference evidence="8 10" key="1">
    <citation type="journal article" date="2018" name="Elife">
        <title>Discovery and characterization of a prevalent human gut bacterial enzyme sufficient for the inactivation of a family of plant toxins.</title>
        <authorList>
            <person name="Koppel N."/>
            <person name="Bisanz J.E."/>
            <person name="Pandelia M.E."/>
            <person name="Turnbaugh P.J."/>
            <person name="Balskus E.P."/>
        </authorList>
    </citation>
    <scope>NUCLEOTIDE SEQUENCE [LARGE SCALE GENOMIC DNA]</scope>
    <source>
        <strain evidence="8 10">DSM 16107</strain>
    </source>
</reference>
<name>A0A3N0IX54_9ACTN</name>
<evidence type="ECO:0000256" key="4">
    <source>
        <dbReference type="ARBA" id="ARBA00022989"/>
    </source>
</evidence>
<evidence type="ECO:0000313" key="11">
    <source>
        <dbReference type="Proteomes" id="UP000270112"/>
    </source>
</evidence>
<evidence type="ECO:0000313" key="8">
    <source>
        <dbReference type="EMBL" id="RDB68521.1"/>
    </source>
</evidence>
<dbReference type="InterPro" id="IPR020846">
    <property type="entry name" value="MFS_dom"/>
</dbReference>
<dbReference type="GO" id="GO:0022857">
    <property type="term" value="F:transmembrane transporter activity"/>
    <property type="evidence" value="ECO:0007669"/>
    <property type="project" value="InterPro"/>
</dbReference>
<dbReference type="CDD" id="cd17355">
    <property type="entry name" value="MFS_YcxA_like"/>
    <property type="match status" value="1"/>
</dbReference>
<evidence type="ECO:0000313" key="10">
    <source>
        <dbReference type="Proteomes" id="UP000253817"/>
    </source>
</evidence>
<dbReference type="InterPro" id="IPR052983">
    <property type="entry name" value="MFS_Riboflavin_Transporter"/>
</dbReference>
<comment type="caution">
    <text evidence="9">The sequence shown here is derived from an EMBL/GenBank/DDBJ whole genome shotgun (WGS) entry which is preliminary data.</text>
</comment>
<dbReference type="SUPFAM" id="SSF103473">
    <property type="entry name" value="MFS general substrate transporter"/>
    <property type="match status" value="1"/>
</dbReference>
<dbReference type="InterPro" id="IPR011701">
    <property type="entry name" value="MFS"/>
</dbReference>
<feature type="domain" description="Major facilitator superfamily (MFS) profile" evidence="7">
    <location>
        <begin position="96"/>
        <end position="497"/>
    </location>
</feature>
<feature type="transmembrane region" description="Helical" evidence="6">
    <location>
        <begin position="473"/>
        <end position="493"/>
    </location>
</feature>
<feature type="transmembrane region" description="Helical" evidence="6">
    <location>
        <begin position="318"/>
        <end position="339"/>
    </location>
</feature>
<dbReference type="PANTHER" id="PTHR43385">
    <property type="entry name" value="RIBOFLAVIN TRANSPORTER RIBJ"/>
    <property type="match status" value="1"/>
</dbReference>
<keyword evidence="3 6" id="KW-0812">Transmembrane</keyword>
<gene>
    <name evidence="8" type="ORF">C1876_09750</name>
    <name evidence="9" type="ORF">DMP09_09155</name>
</gene>
<evidence type="ECO:0000313" key="9">
    <source>
        <dbReference type="EMBL" id="RNM41568.1"/>
    </source>
</evidence>
<comment type="subcellular location">
    <subcellularLocation>
        <location evidence="1">Cell membrane</location>
        <topology evidence="1">Multi-pass membrane protein</topology>
    </subcellularLocation>
</comment>
<feature type="transmembrane region" description="Helical" evidence="6">
    <location>
        <begin position="383"/>
        <end position="403"/>
    </location>
</feature>
<proteinExistence type="predicted"/>
<dbReference type="EMBL" id="QICC01000033">
    <property type="protein sequence ID" value="RNM41568.1"/>
    <property type="molecule type" value="Genomic_DNA"/>
</dbReference>
<dbReference type="PANTHER" id="PTHR43385:SF1">
    <property type="entry name" value="RIBOFLAVIN TRANSPORTER RIBJ"/>
    <property type="match status" value="1"/>
</dbReference>
<keyword evidence="10" id="KW-1185">Reference proteome</keyword>
<sequence length="503" mass="54767">MRFERHRGRHPKRIAYDFTPPRSQKVAGTARLAPRGPRQCDLRRIQTPSRFPYCRKRACSGGSPRRPAAAKSFINRGHRGEVGAAMTQGTKRIFYGYYMLGACLVMLIVGTGIVNNCAGQFITPVCEDLGLPRSSMTLYLSFQNAALMILVPFLGIIYKKIKPKLFTICGAIVMIVAFALLSQCREAWQFWICGFVIGAGLAAVSTSTVSMLMNNWFIKNKGLVIGIAMAGSGFGSMIFNPVGQQLIAAYGYQTAYLILAAIIFVVFIPVMIVYRFKPEDMGLKPLGYVETQTADGTASGEVTRTGMTYKEAIRSPKFYLLAFIVLCLSGCGIGTFTHLQAYFTGIGLDPVFAASIIGITSAFLMIGKVIWGKVRDTFGPRPTLIIALSFFVLSYVLVLLVPLNTAVCYVFAVVFGLAYATPTVFSPLLTIASFGEKEFSSIYGSVQIFFYLGPIIGNPLSGAIFDGTGSYNAAWIVYGIAIFICLIAGSIMLSNKRKDKASA</sequence>
<keyword evidence="2" id="KW-0813">Transport</keyword>
<evidence type="ECO:0000256" key="6">
    <source>
        <dbReference type="SAM" id="Phobius"/>
    </source>
</evidence>